<evidence type="ECO:0000313" key="9">
    <source>
        <dbReference type="Proteomes" id="UP000507470"/>
    </source>
</evidence>
<comment type="function">
    <text evidence="5">Arginine methyltransferase that can both catalyze the formation of omega-N monomethylarginine (MMA) and symmetrical dimethylarginine (sDMA).</text>
</comment>
<dbReference type="GO" id="GO:0016274">
    <property type="term" value="F:protein-arginine N-methyltransferase activity"/>
    <property type="evidence" value="ECO:0007669"/>
    <property type="project" value="InterPro"/>
</dbReference>
<dbReference type="InterPro" id="IPR025799">
    <property type="entry name" value="Arg_MeTrfase"/>
</dbReference>
<dbReference type="SUPFAM" id="SSF53335">
    <property type="entry name" value="S-adenosyl-L-methionine-dependent methyltransferases"/>
    <property type="match status" value="2"/>
</dbReference>
<dbReference type="Proteomes" id="UP000507470">
    <property type="component" value="Unassembled WGS sequence"/>
</dbReference>
<dbReference type="InterPro" id="IPR055135">
    <property type="entry name" value="PRMT_dom"/>
</dbReference>
<dbReference type="PROSITE" id="PS51678">
    <property type="entry name" value="SAM_MT_PRMT"/>
    <property type="match status" value="2"/>
</dbReference>
<evidence type="ECO:0000256" key="3">
    <source>
        <dbReference type="ARBA" id="ARBA00022691"/>
    </source>
</evidence>
<proteinExistence type="inferred from homology"/>
<dbReference type="PANTHER" id="PTHR11006:SF4">
    <property type="entry name" value="PROTEIN ARGININE N-METHYLTRANSFERASE 7"/>
    <property type="match status" value="1"/>
</dbReference>
<dbReference type="GO" id="GO:0032259">
    <property type="term" value="P:methylation"/>
    <property type="evidence" value="ECO:0007669"/>
    <property type="project" value="UniProtKB-KW"/>
</dbReference>
<gene>
    <name evidence="8" type="ORF">MCOR_3730</name>
</gene>
<protein>
    <recommendedName>
        <fullName evidence="5">Protein arginine N-methyltransferase</fullName>
        <ecNumber evidence="5">2.1.1.-</ecNumber>
    </recommendedName>
</protein>
<evidence type="ECO:0000256" key="6">
    <source>
        <dbReference type="PROSITE-ProRule" id="PRU01015"/>
    </source>
</evidence>
<dbReference type="OrthoDB" id="412876at2759"/>
<dbReference type="Gene3D" id="3.40.50.150">
    <property type="entry name" value="Vaccinia Virus protein VP39"/>
    <property type="match status" value="2"/>
</dbReference>
<dbReference type="EC" id="2.1.1.-" evidence="5"/>
<evidence type="ECO:0000256" key="5">
    <source>
        <dbReference type="PIRNR" id="PIRNR036946"/>
    </source>
</evidence>
<dbReference type="GO" id="GO:0042054">
    <property type="term" value="F:histone methyltransferase activity"/>
    <property type="evidence" value="ECO:0007669"/>
    <property type="project" value="TreeGrafter"/>
</dbReference>
<accession>A0A6J8A520</accession>
<evidence type="ECO:0000256" key="2">
    <source>
        <dbReference type="ARBA" id="ARBA00022679"/>
    </source>
</evidence>
<dbReference type="InterPro" id="IPR029063">
    <property type="entry name" value="SAM-dependent_MTases_sf"/>
</dbReference>
<dbReference type="PIRSF" id="PIRSF036946">
    <property type="entry name" value="Arg_N-mtase"/>
    <property type="match status" value="1"/>
</dbReference>
<dbReference type="FunFam" id="3.40.50.150:FF:000070">
    <property type="entry name" value="Protein arginine N-methyltransferase 7"/>
    <property type="match status" value="1"/>
</dbReference>
<evidence type="ECO:0000259" key="7">
    <source>
        <dbReference type="Pfam" id="PF22528"/>
    </source>
</evidence>
<evidence type="ECO:0000256" key="1">
    <source>
        <dbReference type="ARBA" id="ARBA00022603"/>
    </source>
</evidence>
<dbReference type="EMBL" id="CACVKT020000687">
    <property type="protein sequence ID" value="CAC5361716.1"/>
    <property type="molecule type" value="Genomic_DNA"/>
</dbReference>
<name>A0A6J8A520_MYTCO</name>
<keyword evidence="9" id="KW-1185">Reference proteome</keyword>
<sequence>MSSFVSSINHISGKSSWVMQDENYDYHQEIARSAYADMLHDTERNKKYFLALGKAIQLKRDKGEKVNVLDIGTGTGLLSMMAASLGADTVTACEAFKPMADCARKIIQQNGYGNKIKLIPKRSTDVSVGPDGDMSQRANILVTEVFDTELIGEGAIGTYTHAHKELLEENCIVVPSSSNMYVQVVSSEFIRRWKDIQPIKLQGCDDVRPPSDTRSCSGAIALHDLQLQQLPRDQFTCLSEPLKVFRFDFSVKTPLVSDRQSEVFFEALSNGHVDGILMWWDLQMDTNGEIDLSCAPDWVHPNPKELQWRDHWMQAVYYPSNILPVQKGDKVKVISNHSEYNLWFDVAKENCNGITKISSGPDCLCGIHTAISRTRFGMINDPDRRQIIIDALRKNIKDDTVCLCISDGSLLPLIATRLGAKQVYAVESNPLCKRIIKVIEKHPENVTIDDFDGNKVDLVVSEPYFQTSMLPWHHIQFWHSVKCLSNILHPETIVLPCRMTIKAVAVDFIDLWKIKAPVGNCEGFDLDIFDKLIEASSNIADETVEPQPLWEYPCQTRSDVKNVYTFDYTDFVTKKTLPCITNTELNINSHGSCNGIVLWADFDFGDGNVVTTGPRDITVINKKIEWDYYSRQGVHLLKKPVHISTEDLKLSKHCVIRIESKFEPFKSDDFAFAFSMEYCQ</sequence>
<dbReference type="CDD" id="cd02440">
    <property type="entry name" value="AdoMet_MTases"/>
    <property type="match status" value="1"/>
</dbReference>
<comment type="similarity">
    <text evidence="5">Belongs to the class I-like SAM-binding methyltransferase superfamily. Protein arginine N-methyltransferase family. PRMT7 subfamily.</text>
</comment>
<organism evidence="8 9">
    <name type="scientific">Mytilus coruscus</name>
    <name type="common">Sea mussel</name>
    <dbReference type="NCBI Taxonomy" id="42192"/>
    <lineage>
        <taxon>Eukaryota</taxon>
        <taxon>Metazoa</taxon>
        <taxon>Spiralia</taxon>
        <taxon>Lophotrochozoa</taxon>
        <taxon>Mollusca</taxon>
        <taxon>Bivalvia</taxon>
        <taxon>Autobranchia</taxon>
        <taxon>Pteriomorphia</taxon>
        <taxon>Mytilida</taxon>
        <taxon>Mytiloidea</taxon>
        <taxon>Mytilidae</taxon>
        <taxon>Mytilinae</taxon>
        <taxon>Mytilus</taxon>
    </lineage>
</organism>
<dbReference type="Pfam" id="PF06325">
    <property type="entry name" value="PrmA"/>
    <property type="match status" value="1"/>
</dbReference>
<dbReference type="InterPro" id="IPR014644">
    <property type="entry name" value="MeTrfase_PRMT7"/>
</dbReference>
<keyword evidence="2 6" id="KW-0808">Transferase</keyword>
<keyword evidence="3 6" id="KW-0949">S-adenosyl-L-methionine</keyword>
<dbReference type="AlphaFoldDB" id="A0A6J8A520"/>
<dbReference type="PANTHER" id="PTHR11006">
    <property type="entry name" value="PROTEIN ARGININE N-METHYLTRANSFERASE"/>
    <property type="match status" value="1"/>
</dbReference>
<feature type="domain" description="Protein arginine N-methyltransferase" evidence="7">
    <location>
        <begin position="179"/>
        <end position="333"/>
    </location>
</feature>
<evidence type="ECO:0000313" key="8">
    <source>
        <dbReference type="EMBL" id="CAC5361716.1"/>
    </source>
</evidence>
<dbReference type="Pfam" id="PF22528">
    <property type="entry name" value="PRMT_C"/>
    <property type="match status" value="1"/>
</dbReference>
<reference evidence="8 9" key="1">
    <citation type="submission" date="2020-06" db="EMBL/GenBank/DDBJ databases">
        <authorList>
            <person name="Li R."/>
            <person name="Bekaert M."/>
        </authorList>
    </citation>
    <scope>NUCLEOTIDE SEQUENCE [LARGE SCALE GENOMIC DNA]</scope>
    <source>
        <strain evidence="9">wild</strain>
    </source>
</reference>
<dbReference type="Gene3D" id="2.70.160.11">
    <property type="entry name" value="Hnrnp arginine n-methyltransferase1"/>
    <property type="match status" value="2"/>
</dbReference>
<keyword evidence="1 6" id="KW-0489">Methyltransferase</keyword>
<dbReference type="FunFam" id="3.40.50.150:FF:000071">
    <property type="entry name" value="Protein arginine N-methyltransferase 7"/>
    <property type="match status" value="1"/>
</dbReference>
<keyword evidence="4" id="KW-0677">Repeat</keyword>
<evidence type="ECO:0000256" key="4">
    <source>
        <dbReference type="ARBA" id="ARBA00022737"/>
    </source>
</evidence>